<gene>
    <name evidence="2" type="ORF">B0T16DRAFT_115929</name>
</gene>
<keyword evidence="1" id="KW-0812">Transmembrane</keyword>
<feature type="transmembrane region" description="Helical" evidence="1">
    <location>
        <begin position="126"/>
        <end position="147"/>
    </location>
</feature>
<dbReference type="AlphaFoldDB" id="A0AA39Y9D1"/>
<dbReference type="EMBL" id="JAULSV010000003">
    <property type="protein sequence ID" value="KAK0648466.1"/>
    <property type="molecule type" value="Genomic_DNA"/>
</dbReference>
<keyword evidence="1" id="KW-0472">Membrane</keyword>
<proteinExistence type="predicted"/>
<keyword evidence="3" id="KW-1185">Reference proteome</keyword>
<comment type="caution">
    <text evidence="2">The sequence shown here is derived from an EMBL/GenBank/DDBJ whole genome shotgun (WGS) entry which is preliminary data.</text>
</comment>
<evidence type="ECO:0000256" key="1">
    <source>
        <dbReference type="SAM" id="Phobius"/>
    </source>
</evidence>
<feature type="transmembrane region" description="Helical" evidence="1">
    <location>
        <begin position="564"/>
        <end position="587"/>
    </location>
</feature>
<dbReference type="Proteomes" id="UP001174936">
    <property type="component" value="Unassembled WGS sequence"/>
</dbReference>
<accession>A0AA39Y9D1</accession>
<sequence length="669" mass="73525">MATNVSASVYTGVWRDYSQDGANQLILTIPLRWGNILISGLALLVSTAGAATWRVAAFILHQVRVRRGKNRTDGRTDSDPLQRQVQTLLRNNATPISALVDALSIQRAWSGVPTPSSLTRTLLPTAFLAGFITLLFGLFSIFVSAFATRSESNVGVLARPGDACGGWEFNWSAISVSNDLPSSFESLRARMDDVLAARAYATWFYSQGKQPLAVTNTMFPVPRLPYTASMGPCPFLGEGRCLSNDTSSPNTALILDTGLLDSHLHLGINAPMKDRSNIRHRMECSPIDVSDMIQPPEESNGTTTFNISTIFRQPVFSAAFPTNPQSLSMGYTASSYWWSGATRHLDWPFWLSASTTSDISAVLIAQNSVRYTSPVYDPLFLATTPSNSSPPIYYPTHPFNLLACTQQVQFCNPVTGSCTNLTHTAQAYNESHSPSLGLSPSQKTAIERSALLLGLTDIGILGPATLGSAGILARDSVFGDTFSLDLPPDQWTRECKLWFETKLALLQAHILRFLDRIDKTSPIYTNTLIYRPVDGMGKEEREVVEGVCKNMRVVTTGQYQNFQVWGVVFVIVVCAVVIGVSVCLGTVMRMIRGWRVTSEGEMRQRARERDGIYWLLRLAMEGEGVGPWRRGGRRADQGVPVVDERWARDDSDGGYEMKTVTGYVGIKKG</sequence>
<protein>
    <submittedName>
        <fullName evidence="2">Uncharacterized protein</fullName>
    </submittedName>
</protein>
<feature type="transmembrane region" description="Helical" evidence="1">
    <location>
        <begin position="36"/>
        <end position="60"/>
    </location>
</feature>
<keyword evidence="1" id="KW-1133">Transmembrane helix</keyword>
<evidence type="ECO:0000313" key="3">
    <source>
        <dbReference type="Proteomes" id="UP001174936"/>
    </source>
</evidence>
<evidence type="ECO:0000313" key="2">
    <source>
        <dbReference type="EMBL" id="KAK0648466.1"/>
    </source>
</evidence>
<organism evidence="2 3">
    <name type="scientific">Cercophora newfieldiana</name>
    <dbReference type="NCBI Taxonomy" id="92897"/>
    <lineage>
        <taxon>Eukaryota</taxon>
        <taxon>Fungi</taxon>
        <taxon>Dikarya</taxon>
        <taxon>Ascomycota</taxon>
        <taxon>Pezizomycotina</taxon>
        <taxon>Sordariomycetes</taxon>
        <taxon>Sordariomycetidae</taxon>
        <taxon>Sordariales</taxon>
        <taxon>Lasiosphaeriaceae</taxon>
        <taxon>Cercophora</taxon>
    </lineage>
</organism>
<name>A0AA39Y9D1_9PEZI</name>
<reference evidence="2" key="1">
    <citation type="submission" date="2023-06" db="EMBL/GenBank/DDBJ databases">
        <title>Genome-scale phylogeny and comparative genomics of the fungal order Sordariales.</title>
        <authorList>
            <consortium name="Lawrence Berkeley National Laboratory"/>
            <person name="Hensen N."/>
            <person name="Bonometti L."/>
            <person name="Westerberg I."/>
            <person name="Brannstrom I.O."/>
            <person name="Guillou S."/>
            <person name="Cros-Aarteil S."/>
            <person name="Calhoun S."/>
            <person name="Haridas S."/>
            <person name="Kuo A."/>
            <person name="Mondo S."/>
            <person name="Pangilinan J."/>
            <person name="Riley R."/>
            <person name="Labutti K."/>
            <person name="Andreopoulos B."/>
            <person name="Lipzen A."/>
            <person name="Chen C."/>
            <person name="Yanf M."/>
            <person name="Daum C."/>
            <person name="Ng V."/>
            <person name="Clum A."/>
            <person name="Steindorff A."/>
            <person name="Ohm R."/>
            <person name="Martin F."/>
            <person name="Silar P."/>
            <person name="Natvig D."/>
            <person name="Lalanne C."/>
            <person name="Gautier V."/>
            <person name="Ament-Velasquez S.L."/>
            <person name="Kruys A."/>
            <person name="Hutchinson M.I."/>
            <person name="Powell A.J."/>
            <person name="Barry K."/>
            <person name="Miller A.N."/>
            <person name="Grigoriev I.V."/>
            <person name="Debuchy R."/>
            <person name="Gladieux P."/>
            <person name="Thoren M.H."/>
            <person name="Johannesson H."/>
        </authorList>
    </citation>
    <scope>NUCLEOTIDE SEQUENCE</scope>
    <source>
        <strain evidence="2">SMH2532-1</strain>
    </source>
</reference>